<evidence type="ECO:0000313" key="1">
    <source>
        <dbReference type="EMBL" id="CAE2283580.1"/>
    </source>
</evidence>
<dbReference type="EMBL" id="HBKQ01057112">
    <property type="protein sequence ID" value="CAE2283580.1"/>
    <property type="molecule type" value="Transcribed_RNA"/>
</dbReference>
<protein>
    <submittedName>
        <fullName evidence="1">Uncharacterized protein</fullName>
    </submittedName>
</protein>
<proteinExistence type="predicted"/>
<dbReference type="AlphaFoldDB" id="A0A7S4K4I9"/>
<accession>A0A7S4K4I9</accession>
<gene>
    <name evidence="1" type="ORF">OAUR00152_LOCUS39047</name>
</gene>
<reference evidence="1" key="1">
    <citation type="submission" date="2021-01" db="EMBL/GenBank/DDBJ databases">
        <authorList>
            <person name="Corre E."/>
            <person name="Pelletier E."/>
            <person name="Niang G."/>
            <person name="Scheremetjew M."/>
            <person name="Finn R."/>
            <person name="Kale V."/>
            <person name="Holt S."/>
            <person name="Cochrane G."/>
            <person name="Meng A."/>
            <person name="Brown T."/>
            <person name="Cohen L."/>
        </authorList>
    </citation>
    <scope>NUCLEOTIDE SEQUENCE</scope>
    <source>
        <strain evidence="1">Isolate 1302-5</strain>
    </source>
</reference>
<name>A0A7S4K4I9_9STRA</name>
<sequence length="117" mass="12398">MSSKEAKDLLFAAGAVARAFGLGIVERQSVWRPSGPEPHPAGALRFVPESGERRYRQHGSPSKLSGDASHMCAGFVNPALACDGCSLLASGRKKLHVLSIPFDVGPVVRDSSVIRDT</sequence>
<organism evidence="1">
    <name type="scientific">Odontella aurita</name>
    <dbReference type="NCBI Taxonomy" id="265563"/>
    <lineage>
        <taxon>Eukaryota</taxon>
        <taxon>Sar</taxon>
        <taxon>Stramenopiles</taxon>
        <taxon>Ochrophyta</taxon>
        <taxon>Bacillariophyta</taxon>
        <taxon>Mediophyceae</taxon>
        <taxon>Biddulphiophycidae</taxon>
        <taxon>Eupodiscales</taxon>
        <taxon>Odontellaceae</taxon>
        <taxon>Odontella</taxon>
    </lineage>
</organism>